<dbReference type="Proteomes" id="UP000198341">
    <property type="component" value="Chromosome 4"/>
</dbReference>
<evidence type="ECO:0000313" key="2">
    <source>
        <dbReference type="EMBL" id="CCO16158.1"/>
    </source>
</evidence>
<dbReference type="STRING" id="41875.K8F3N1"/>
<sequence>MSNNARREGLSTFSKLSRYFKKDVKDIIWPDTMPNPPNYVEKKYTIKQHFLIWKKALELYGKSWKREIGEGEDGAMKSAARTHGAGNDRDKRENDKKHDDSSSPSLGSELNELAHTAKSGWRPLVKYLYETRGIAYRDGVREFIKEYRIGYREAIESEKKNSSSSSGNND</sequence>
<dbReference type="eggNOG" id="ENOG502RXF2">
    <property type="taxonomic scope" value="Eukaryota"/>
</dbReference>
<evidence type="ECO:0000313" key="3">
    <source>
        <dbReference type="Proteomes" id="UP000198341"/>
    </source>
</evidence>
<dbReference type="AlphaFoldDB" id="K8F3N1"/>
<reference evidence="2 3" key="1">
    <citation type="submission" date="2011-10" db="EMBL/GenBank/DDBJ databases">
        <authorList>
            <person name="Genoscope - CEA"/>
        </authorList>
    </citation>
    <scope>NUCLEOTIDE SEQUENCE [LARGE SCALE GENOMIC DNA]</scope>
    <source>
        <strain evidence="2 3">RCC 1105</strain>
    </source>
</reference>
<dbReference type="EMBL" id="FO082275">
    <property type="protein sequence ID" value="CCO16158.1"/>
    <property type="molecule type" value="Genomic_DNA"/>
</dbReference>
<name>K8F3N1_9CHLO</name>
<dbReference type="RefSeq" id="XP_007513633.1">
    <property type="nucleotide sequence ID" value="XM_007513571.1"/>
</dbReference>
<dbReference type="GeneID" id="19016376"/>
<proteinExistence type="predicted"/>
<gene>
    <name evidence="2" type="ORF">Bathy04g03500</name>
</gene>
<dbReference type="OrthoDB" id="498777at2759"/>
<organism evidence="2 3">
    <name type="scientific">Bathycoccus prasinos</name>
    <dbReference type="NCBI Taxonomy" id="41875"/>
    <lineage>
        <taxon>Eukaryota</taxon>
        <taxon>Viridiplantae</taxon>
        <taxon>Chlorophyta</taxon>
        <taxon>Mamiellophyceae</taxon>
        <taxon>Mamiellales</taxon>
        <taxon>Bathycoccaceae</taxon>
        <taxon>Bathycoccus</taxon>
    </lineage>
</organism>
<protein>
    <submittedName>
        <fullName evidence="2">Uncharacterized protein</fullName>
    </submittedName>
</protein>
<feature type="compositionally biased region" description="Basic and acidic residues" evidence="1">
    <location>
        <begin position="86"/>
        <end position="101"/>
    </location>
</feature>
<accession>K8F3N1</accession>
<feature type="region of interest" description="Disordered" evidence="1">
    <location>
        <begin position="71"/>
        <end position="110"/>
    </location>
</feature>
<dbReference type="KEGG" id="bpg:Bathy04g03500"/>
<keyword evidence="3" id="KW-1185">Reference proteome</keyword>
<evidence type="ECO:0000256" key="1">
    <source>
        <dbReference type="SAM" id="MobiDB-lite"/>
    </source>
</evidence>